<dbReference type="FunFam" id="2.10.109.10:FF:000015">
    <property type="entry name" value="Mitochondrial inner membrane protease subunit 1"/>
    <property type="match status" value="1"/>
</dbReference>
<dbReference type="PROSITE" id="PS51257">
    <property type="entry name" value="PROKAR_LIPOPROTEIN"/>
    <property type="match status" value="1"/>
</dbReference>
<dbReference type="PANTHER" id="PTHR12383:SF16">
    <property type="entry name" value="MITOCHONDRIAL INNER MEMBRANE PROTEASE SUBUNIT 1"/>
    <property type="match status" value="1"/>
</dbReference>
<keyword evidence="5" id="KW-0472">Membrane</keyword>
<dbReference type="PRINTS" id="PR00727">
    <property type="entry name" value="LEADERPTASE"/>
</dbReference>
<evidence type="ECO:0000256" key="1">
    <source>
        <dbReference type="ARBA" id="ARBA00004273"/>
    </source>
</evidence>
<evidence type="ECO:0000256" key="2">
    <source>
        <dbReference type="ARBA" id="ARBA00022792"/>
    </source>
</evidence>
<feature type="domain" description="Peptidase S26" evidence="8">
    <location>
        <begin position="28"/>
        <end position="105"/>
    </location>
</feature>
<name>A0A1L9RQV0_ASPWE</name>
<feature type="active site" evidence="7">
    <location>
        <position position="48"/>
    </location>
</feature>
<keyword evidence="10" id="KW-1185">Reference proteome</keyword>
<feature type="domain" description="Peptidase S26" evidence="8">
    <location>
        <begin position="115"/>
        <end position="159"/>
    </location>
</feature>
<evidence type="ECO:0000256" key="5">
    <source>
        <dbReference type="ARBA" id="ARBA00023136"/>
    </source>
</evidence>
<reference evidence="10" key="1">
    <citation type="journal article" date="2017" name="Genome Biol.">
        <title>Comparative genomics reveals high biological diversity and specific adaptations in the industrially and medically important fungal genus Aspergillus.</title>
        <authorList>
            <person name="de Vries R.P."/>
            <person name="Riley R."/>
            <person name="Wiebenga A."/>
            <person name="Aguilar-Osorio G."/>
            <person name="Amillis S."/>
            <person name="Uchima C.A."/>
            <person name="Anderluh G."/>
            <person name="Asadollahi M."/>
            <person name="Askin M."/>
            <person name="Barry K."/>
            <person name="Battaglia E."/>
            <person name="Bayram O."/>
            <person name="Benocci T."/>
            <person name="Braus-Stromeyer S.A."/>
            <person name="Caldana C."/>
            <person name="Canovas D."/>
            <person name="Cerqueira G.C."/>
            <person name="Chen F."/>
            <person name="Chen W."/>
            <person name="Choi C."/>
            <person name="Clum A."/>
            <person name="Dos Santos R.A."/>
            <person name="Damasio A.R."/>
            <person name="Diallinas G."/>
            <person name="Emri T."/>
            <person name="Fekete E."/>
            <person name="Flipphi M."/>
            <person name="Freyberg S."/>
            <person name="Gallo A."/>
            <person name="Gournas C."/>
            <person name="Habgood R."/>
            <person name="Hainaut M."/>
            <person name="Harispe M.L."/>
            <person name="Henrissat B."/>
            <person name="Hilden K.S."/>
            <person name="Hope R."/>
            <person name="Hossain A."/>
            <person name="Karabika E."/>
            <person name="Karaffa L."/>
            <person name="Karanyi Z."/>
            <person name="Krasevec N."/>
            <person name="Kuo A."/>
            <person name="Kusch H."/>
            <person name="LaButti K."/>
            <person name="Lagendijk E.L."/>
            <person name="Lapidus A."/>
            <person name="Levasseur A."/>
            <person name="Lindquist E."/>
            <person name="Lipzen A."/>
            <person name="Logrieco A.F."/>
            <person name="MacCabe A."/>
            <person name="Maekelae M.R."/>
            <person name="Malavazi I."/>
            <person name="Melin P."/>
            <person name="Meyer V."/>
            <person name="Mielnichuk N."/>
            <person name="Miskei M."/>
            <person name="Molnar A.P."/>
            <person name="Mule G."/>
            <person name="Ngan C.Y."/>
            <person name="Orejas M."/>
            <person name="Orosz E."/>
            <person name="Ouedraogo J.P."/>
            <person name="Overkamp K.M."/>
            <person name="Park H.-S."/>
            <person name="Perrone G."/>
            <person name="Piumi F."/>
            <person name="Punt P.J."/>
            <person name="Ram A.F."/>
            <person name="Ramon A."/>
            <person name="Rauscher S."/>
            <person name="Record E."/>
            <person name="Riano-Pachon D.M."/>
            <person name="Robert V."/>
            <person name="Roehrig J."/>
            <person name="Ruller R."/>
            <person name="Salamov A."/>
            <person name="Salih N.S."/>
            <person name="Samson R.A."/>
            <person name="Sandor E."/>
            <person name="Sanguinetti M."/>
            <person name="Schuetze T."/>
            <person name="Sepcic K."/>
            <person name="Shelest E."/>
            <person name="Sherlock G."/>
            <person name="Sophianopoulou V."/>
            <person name="Squina F.M."/>
            <person name="Sun H."/>
            <person name="Susca A."/>
            <person name="Todd R.B."/>
            <person name="Tsang A."/>
            <person name="Unkles S.E."/>
            <person name="van de Wiele N."/>
            <person name="van Rossen-Uffink D."/>
            <person name="Oliveira J.V."/>
            <person name="Vesth T.C."/>
            <person name="Visser J."/>
            <person name="Yu J.-H."/>
            <person name="Zhou M."/>
            <person name="Andersen M.R."/>
            <person name="Archer D.B."/>
            <person name="Baker S.E."/>
            <person name="Benoit I."/>
            <person name="Brakhage A.A."/>
            <person name="Braus G.H."/>
            <person name="Fischer R."/>
            <person name="Frisvad J.C."/>
            <person name="Goldman G.H."/>
            <person name="Houbraken J."/>
            <person name="Oakley B."/>
            <person name="Pocsi I."/>
            <person name="Scazzocchio C."/>
            <person name="Seiboth B."/>
            <person name="vanKuyk P.A."/>
            <person name="Wortman J."/>
            <person name="Dyer P.S."/>
            <person name="Grigoriev I.V."/>
        </authorList>
    </citation>
    <scope>NUCLEOTIDE SEQUENCE [LARGE SCALE GENOMIC DNA]</scope>
    <source>
        <strain evidence="10">DTO 134E9</strain>
    </source>
</reference>
<comment type="subcellular location">
    <subcellularLocation>
        <location evidence="1">Mitochondrion inner membrane</location>
    </subcellularLocation>
</comment>
<dbReference type="GeneID" id="63753306"/>
<dbReference type="InterPro" id="IPR000223">
    <property type="entry name" value="Pept_S26A_signal_pept_1"/>
</dbReference>
<dbReference type="GO" id="GO:0042720">
    <property type="term" value="C:mitochondrial inner membrane peptidase complex"/>
    <property type="evidence" value="ECO:0007669"/>
    <property type="project" value="TreeGrafter"/>
</dbReference>
<dbReference type="OrthoDB" id="308440at2759"/>
<keyword evidence="4" id="KW-0496">Mitochondrion</keyword>
<evidence type="ECO:0000313" key="10">
    <source>
        <dbReference type="Proteomes" id="UP000184383"/>
    </source>
</evidence>
<dbReference type="GO" id="GO:0006465">
    <property type="term" value="P:signal peptide processing"/>
    <property type="evidence" value="ECO:0007669"/>
    <property type="project" value="InterPro"/>
</dbReference>
<evidence type="ECO:0000256" key="7">
    <source>
        <dbReference type="PIRSR" id="PIRSR600223-1"/>
    </source>
</evidence>
<evidence type="ECO:0000259" key="8">
    <source>
        <dbReference type="Pfam" id="PF10502"/>
    </source>
</evidence>
<keyword evidence="2" id="KW-0999">Mitochondrion inner membrane</keyword>
<dbReference type="Gene3D" id="2.10.109.10">
    <property type="entry name" value="Umud Fragment, subunit A"/>
    <property type="match status" value="1"/>
</dbReference>
<dbReference type="Proteomes" id="UP000184383">
    <property type="component" value="Unassembled WGS sequence"/>
</dbReference>
<protein>
    <recommendedName>
        <fullName evidence="8">Peptidase S26 domain-containing protein</fullName>
    </recommendedName>
</protein>
<dbReference type="CDD" id="cd06530">
    <property type="entry name" value="S26_SPase_I"/>
    <property type="match status" value="1"/>
</dbReference>
<dbReference type="GO" id="GO:0004252">
    <property type="term" value="F:serine-type endopeptidase activity"/>
    <property type="evidence" value="ECO:0007669"/>
    <property type="project" value="InterPro"/>
</dbReference>
<evidence type="ECO:0000256" key="4">
    <source>
        <dbReference type="ARBA" id="ARBA00023128"/>
    </source>
</evidence>
<feature type="active site" evidence="7">
    <location>
        <position position="92"/>
    </location>
</feature>
<accession>A0A1L9RQV0</accession>
<dbReference type="AlphaFoldDB" id="A0A1L9RQV0"/>
<dbReference type="InterPro" id="IPR036286">
    <property type="entry name" value="LexA/Signal_pep-like_sf"/>
</dbReference>
<organism evidence="9 10">
    <name type="scientific">Aspergillus wentii DTO 134E9</name>
    <dbReference type="NCBI Taxonomy" id="1073089"/>
    <lineage>
        <taxon>Eukaryota</taxon>
        <taxon>Fungi</taxon>
        <taxon>Dikarya</taxon>
        <taxon>Ascomycota</taxon>
        <taxon>Pezizomycotina</taxon>
        <taxon>Eurotiomycetes</taxon>
        <taxon>Eurotiomycetidae</taxon>
        <taxon>Eurotiales</taxon>
        <taxon>Aspergillaceae</taxon>
        <taxon>Aspergillus</taxon>
        <taxon>Aspergillus subgen. Cremei</taxon>
    </lineage>
</organism>
<dbReference type="PANTHER" id="PTHR12383">
    <property type="entry name" value="PROTEASE FAMILY S26 MITOCHONDRIAL INNER MEMBRANE PROTEASE-RELATED"/>
    <property type="match status" value="1"/>
</dbReference>
<dbReference type="EMBL" id="KV878211">
    <property type="protein sequence ID" value="OJJ37336.1"/>
    <property type="molecule type" value="Genomic_DNA"/>
</dbReference>
<dbReference type="SUPFAM" id="SSF51306">
    <property type="entry name" value="LexA/Signal peptidase"/>
    <property type="match status" value="1"/>
</dbReference>
<dbReference type="GO" id="GO:0006627">
    <property type="term" value="P:protein processing involved in protein targeting to mitochondrion"/>
    <property type="evidence" value="ECO:0007669"/>
    <property type="project" value="TreeGrafter"/>
</dbReference>
<dbReference type="STRING" id="1073089.A0A1L9RQV0"/>
<dbReference type="InterPro" id="IPR052064">
    <property type="entry name" value="Mito_IMP1_subunit"/>
</dbReference>
<sequence length="179" mass="19936">MERLFRSALRSSTPGNFFRLAFNGAGLFCACTLVWEHLITVQLSEGPSMYPTFNVRGDYLLISRVHKNGKGIKVGDVVRFYHPSFLGVNGGKRVLGMPGDFVCRDKAFSTDAGAEQEMIQVPEGHVYLAGDNLPWSRDSRNFGPVPMGLINGKIIARVWPLSKMEWVQNTMQPAQLSDE</sequence>
<comment type="similarity">
    <text evidence="6">Belongs to the peptidase S26 family. IMP1 subfamily.</text>
</comment>
<dbReference type="VEuPathDB" id="FungiDB:ASPWEDRAFT_50558"/>
<dbReference type="RefSeq" id="XP_040691012.1">
    <property type="nucleotide sequence ID" value="XM_040837458.1"/>
</dbReference>
<gene>
    <name evidence="9" type="ORF">ASPWEDRAFT_50558</name>
</gene>
<proteinExistence type="inferred from homology"/>
<dbReference type="InterPro" id="IPR019533">
    <property type="entry name" value="Peptidase_S26"/>
</dbReference>
<evidence type="ECO:0000256" key="6">
    <source>
        <dbReference type="ARBA" id="ARBA00038445"/>
    </source>
</evidence>
<evidence type="ECO:0000256" key="3">
    <source>
        <dbReference type="ARBA" id="ARBA00022801"/>
    </source>
</evidence>
<keyword evidence="3" id="KW-0378">Hydrolase</keyword>
<dbReference type="Pfam" id="PF10502">
    <property type="entry name" value="Peptidase_S26"/>
    <property type="match status" value="2"/>
</dbReference>
<evidence type="ECO:0000313" key="9">
    <source>
        <dbReference type="EMBL" id="OJJ37336.1"/>
    </source>
</evidence>